<accession>A0A2M4C7K4</accession>
<keyword evidence="2" id="KW-0732">Signal</keyword>
<protein>
    <submittedName>
        <fullName evidence="3">Putative secreted mucin</fullName>
    </submittedName>
</protein>
<sequence length="113" mass="11848">MLAALLANHVLLASLNLALLTQRQQVVAFVPLTERSGINHNDGVLYQRLGTDQLVIGRVVHHVDDTTLARHTLRGPGKVSGIETQGTELPVSTASSHEVHTSSTNLGVGGGAA</sequence>
<feature type="compositionally biased region" description="Polar residues" evidence="1">
    <location>
        <begin position="82"/>
        <end position="106"/>
    </location>
</feature>
<feature type="region of interest" description="Disordered" evidence="1">
    <location>
        <begin position="72"/>
        <end position="113"/>
    </location>
</feature>
<evidence type="ECO:0000256" key="2">
    <source>
        <dbReference type="SAM" id="SignalP"/>
    </source>
</evidence>
<name>A0A2M4C7K4_9DIPT</name>
<organism evidence="3">
    <name type="scientific">Anopheles marajoara</name>
    <dbReference type="NCBI Taxonomy" id="58244"/>
    <lineage>
        <taxon>Eukaryota</taxon>
        <taxon>Metazoa</taxon>
        <taxon>Ecdysozoa</taxon>
        <taxon>Arthropoda</taxon>
        <taxon>Hexapoda</taxon>
        <taxon>Insecta</taxon>
        <taxon>Pterygota</taxon>
        <taxon>Neoptera</taxon>
        <taxon>Endopterygota</taxon>
        <taxon>Diptera</taxon>
        <taxon>Nematocera</taxon>
        <taxon>Culicoidea</taxon>
        <taxon>Culicidae</taxon>
        <taxon>Anophelinae</taxon>
        <taxon>Anopheles</taxon>
    </lineage>
</organism>
<dbReference type="AlphaFoldDB" id="A0A2M4C7K4"/>
<dbReference type="EMBL" id="GGFJ01012215">
    <property type="protein sequence ID" value="MBW61356.1"/>
    <property type="molecule type" value="Transcribed_RNA"/>
</dbReference>
<feature type="chain" id="PRO_5014915106" evidence="2">
    <location>
        <begin position="29"/>
        <end position="113"/>
    </location>
</feature>
<feature type="signal peptide" evidence="2">
    <location>
        <begin position="1"/>
        <end position="28"/>
    </location>
</feature>
<evidence type="ECO:0000256" key="1">
    <source>
        <dbReference type="SAM" id="MobiDB-lite"/>
    </source>
</evidence>
<reference evidence="3" key="1">
    <citation type="submission" date="2018-01" db="EMBL/GenBank/DDBJ databases">
        <title>An insight into the sialome of Amazonian anophelines.</title>
        <authorList>
            <person name="Ribeiro J.M."/>
            <person name="Scarpassa V."/>
            <person name="Calvo E."/>
        </authorList>
    </citation>
    <scope>NUCLEOTIDE SEQUENCE</scope>
    <source>
        <tissue evidence="3">Salivary glands</tissue>
    </source>
</reference>
<evidence type="ECO:0000313" key="3">
    <source>
        <dbReference type="EMBL" id="MBW61356.1"/>
    </source>
</evidence>
<proteinExistence type="predicted"/>